<evidence type="ECO:0000256" key="7">
    <source>
        <dbReference type="ARBA" id="ARBA00022840"/>
    </source>
</evidence>
<evidence type="ECO:0000313" key="16">
    <source>
        <dbReference type="Proteomes" id="UP000067461"/>
    </source>
</evidence>
<evidence type="ECO:0000313" key="15">
    <source>
        <dbReference type="EMBL" id="BAO80839.1"/>
    </source>
</evidence>
<dbReference type="InterPro" id="IPR007693">
    <property type="entry name" value="DNA_helicase_DnaB-like_N"/>
</dbReference>
<protein>
    <recommendedName>
        <fullName evidence="12 13">Replicative DNA helicase</fullName>
        <ecNumber evidence="12 13">5.6.2.3</ecNumber>
    </recommendedName>
</protein>
<keyword evidence="3 13" id="KW-0235">DNA replication</keyword>
<dbReference type="GO" id="GO:0042802">
    <property type="term" value="F:identical protein binding"/>
    <property type="evidence" value="ECO:0007669"/>
    <property type="project" value="UniProtKB-ARBA"/>
</dbReference>
<organism evidence="15 16">
    <name type="scientific">Serpentinimonas raichei</name>
    <dbReference type="NCBI Taxonomy" id="1458425"/>
    <lineage>
        <taxon>Bacteria</taxon>
        <taxon>Pseudomonadati</taxon>
        <taxon>Pseudomonadota</taxon>
        <taxon>Betaproteobacteria</taxon>
        <taxon>Burkholderiales</taxon>
        <taxon>Comamonadaceae</taxon>
        <taxon>Serpentinimonas</taxon>
    </lineage>
</organism>
<dbReference type="GO" id="GO:0005829">
    <property type="term" value="C:cytosol"/>
    <property type="evidence" value="ECO:0007669"/>
    <property type="project" value="TreeGrafter"/>
</dbReference>
<keyword evidence="5 13" id="KW-0378">Hydrolase</keyword>
<dbReference type="NCBIfam" id="TIGR00665">
    <property type="entry name" value="DnaB"/>
    <property type="match status" value="1"/>
</dbReference>
<dbReference type="EC" id="5.6.2.3" evidence="12 13"/>
<keyword evidence="6 13" id="KW-0347">Helicase</keyword>
<dbReference type="InterPro" id="IPR003593">
    <property type="entry name" value="AAA+_ATPase"/>
</dbReference>
<dbReference type="GO" id="GO:0016887">
    <property type="term" value="F:ATP hydrolysis activity"/>
    <property type="evidence" value="ECO:0007669"/>
    <property type="project" value="RHEA"/>
</dbReference>
<dbReference type="InterPro" id="IPR036185">
    <property type="entry name" value="DNA_heli_DnaB-like_N_sf"/>
</dbReference>
<dbReference type="RefSeq" id="WP_045531277.1">
    <property type="nucleotide sequence ID" value="NZ_AP014568.1"/>
</dbReference>
<sequence length="470" mass="51206">MSAVFALDDLPPGAFPDHQVAQLRVPPHSIEAESSVLGSLLLDNGAWDRVSGLVSESDCYRREHQLIYAAISTLVNAGKPADVITVFEHLSSQGRADEVGGLAYLNSLAQYVPSAGNIRRYAEIVRERAILRKLIGASDEIAGSAFNPRGRPVATILDEAEQKIFHIGEEGSRLKQGFQSLDTLVVNLLDRVQEMADNPNDITGVPTGFIDLDRMTSGLQAGDLVVLAARPSMGKTALAINIAEHVALHEGLPVAVFSMEMGAAQLAVRIVGSIGRIHQGRLRTGKLTDEEWPRLTEAIEKLRQVSLHIDESAGLTPSELRANARRLARQCGKLGLIVVDYLQLMSGSSSSDENRATELGEISRGLKMLAKELQCPVIALSQLNRSVETRTDKRPMMSDLRESGAIEQDADIIMFIYRDEYYTKDACKEPGVAEIIIGKQRNGPTGTVKLTFLNVLTRFESMAQEGGYHG</sequence>
<dbReference type="FunFam" id="3.40.50.300:FF:000076">
    <property type="entry name" value="Replicative DNA helicase"/>
    <property type="match status" value="1"/>
</dbReference>
<dbReference type="Pfam" id="PF03796">
    <property type="entry name" value="DnaB_C"/>
    <property type="match status" value="1"/>
</dbReference>
<name>A0A060NPN5_9BURK</name>
<dbReference type="Pfam" id="PF00772">
    <property type="entry name" value="DnaB"/>
    <property type="match status" value="1"/>
</dbReference>
<evidence type="ECO:0000256" key="8">
    <source>
        <dbReference type="ARBA" id="ARBA00023125"/>
    </source>
</evidence>
<dbReference type="FunFam" id="1.10.860.10:FF:000001">
    <property type="entry name" value="Replicative DNA helicase"/>
    <property type="match status" value="1"/>
</dbReference>
<dbReference type="GO" id="GO:0005524">
    <property type="term" value="F:ATP binding"/>
    <property type="evidence" value="ECO:0007669"/>
    <property type="project" value="UniProtKB-UniRule"/>
</dbReference>
<dbReference type="KEGG" id="cbaa:SRAA_0985"/>
<dbReference type="GO" id="GO:0006269">
    <property type="term" value="P:DNA replication, synthesis of primer"/>
    <property type="evidence" value="ECO:0007669"/>
    <property type="project" value="UniProtKB-UniRule"/>
</dbReference>
<dbReference type="Proteomes" id="UP000067461">
    <property type="component" value="Chromosome"/>
</dbReference>
<evidence type="ECO:0000256" key="13">
    <source>
        <dbReference type="RuleBase" id="RU362085"/>
    </source>
</evidence>
<dbReference type="HOGENOM" id="CLU_005373_0_0_4"/>
<dbReference type="SUPFAM" id="SSF52540">
    <property type="entry name" value="P-loop containing nucleoside triphosphate hydrolases"/>
    <property type="match status" value="1"/>
</dbReference>
<dbReference type="Gene3D" id="1.10.860.10">
    <property type="entry name" value="DNAb Helicase, Chain A"/>
    <property type="match status" value="1"/>
</dbReference>
<feature type="domain" description="SF4 helicase" evidence="14">
    <location>
        <begin position="198"/>
        <end position="466"/>
    </location>
</feature>
<evidence type="ECO:0000259" key="14">
    <source>
        <dbReference type="PROSITE" id="PS51199"/>
    </source>
</evidence>
<dbReference type="PANTHER" id="PTHR30153:SF2">
    <property type="entry name" value="REPLICATIVE DNA HELICASE"/>
    <property type="match status" value="1"/>
</dbReference>
<evidence type="ECO:0000256" key="6">
    <source>
        <dbReference type="ARBA" id="ARBA00022806"/>
    </source>
</evidence>
<dbReference type="SMART" id="SM00382">
    <property type="entry name" value="AAA"/>
    <property type="match status" value="1"/>
</dbReference>
<accession>A0A060NPN5</accession>
<keyword evidence="4 13" id="KW-0547">Nucleotide-binding</keyword>
<evidence type="ECO:0000256" key="5">
    <source>
        <dbReference type="ARBA" id="ARBA00022801"/>
    </source>
</evidence>
<dbReference type="GO" id="GO:1990077">
    <property type="term" value="C:primosome complex"/>
    <property type="evidence" value="ECO:0007669"/>
    <property type="project" value="UniProtKB-UniRule"/>
</dbReference>
<dbReference type="InterPro" id="IPR007692">
    <property type="entry name" value="DNA_helicase_DnaB"/>
</dbReference>
<keyword evidence="2 13" id="KW-0639">Primosome</keyword>
<dbReference type="InterPro" id="IPR007694">
    <property type="entry name" value="DNA_helicase_DnaB-like_C"/>
</dbReference>
<dbReference type="NCBIfam" id="NF004384">
    <property type="entry name" value="PRK05748.1"/>
    <property type="match status" value="1"/>
</dbReference>
<dbReference type="InterPro" id="IPR016136">
    <property type="entry name" value="DNA_helicase_N/primase_C"/>
</dbReference>
<dbReference type="PANTHER" id="PTHR30153">
    <property type="entry name" value="REPLICATIVE DNA HELICASE DNAB"/>
    <property type="match status" value="1"/>
</dbReference>
<evidence type="ECO:0000256" key="1">
    <source>
        <dbReference type="ARBA" id="ARBA00008428"/>
    </source>
</evidence>
<dbReference type="InterPro" id="IPR027417">
    <property type="entry name" value="P-loop_NTPase"/>
</dbReference>
<keyword evidence="8 13" id="KW-0238">DNA-binding</keyword>
<evidence type="ECO:0000256" key="9">
    <source>
        <dbReference type="ARBA" id="ARBA00023235"/>
    </source>
</evidence>
<dbReference type="AlphaFoldDB" id="A0A060NPN5"/>
<dbReference type="STRING" id="1458425.SRAA_0985"/>
<keyword evidence="9" id="KW-0413">Isomerase</keyword>
<dbReference type="EMBL" id="AP014568">
    <property type="protein sequence ID" value="BAO80839.1"/>
    <property type="molecule type" value="Genomic_DNA"/>
</dbReference>
<dbReference type="GO" id="GO:0043139">
    <property type="term" value="F:5'-3' DNA helicase activity"/>
    <property type="evidence" value="ECO:0007669"/>
    <property type="project" value="UniProtKB-EC"/>
</dbReference>
<reference evidence="15 16" key="1">
    <citation type="journal article" date="2014" name="Nat. Commun.">
        <title>Physiological and genomic features of highly alkaliphilic hydrogen-utilizing Betaproteobacteria from a continental serpentinizing site.</title>
        <authorList>
            <person name="Suzuki S."/>
            <person name="Kuenen J.G."/>
            <person name="Schipper K."/>
            <person name="van der Velde S."/>
            <person name="Ishii S."/>
            <person name="Wu A."/>
            <person name="Sorokin D.Y."/>
            <person name="Tenney A."/>
            <person name="Meng X.Y."/>
            <person name="Morrill P.L."/>
            <person name="Kamagata Y."/>
            <person name="Muyzer G."/>
            <person name="Nealson K.H."/>
        </authorList>
    </citation>
    <scope>NUCLEOTIDE SEQUENCE [LARGE SCALE GENOMIC DNA]</scope>
    <source>
        <strain evidence="15 16">A1</strain>
    </source>
</reference>
<dbReference type="Gene3D" id="3.40.50.300">
    <property type="entry name" value="P-loop containing nucleotide triphosphate hydrolases"/>
    <property type="match status" value="1"/>
</dbReference>
<dbReference type="GO" id="GO:0003677">
    <property type="term" value="F:DNA binding"/>
    <property type="evidence" value="ECO:0007669"/>
    <property type="project" value="UniProtKB-UniRule"/>
</dbReference>
<gene>
    <name evidence="15" type="primary">dnaB</name>
    <name evidence="15" type="ORF">SRAA_0985</name>
</gene>
<keyword evidence="16" id="KW-1185">Reference proteome</keyword>
<evidence type="ECO:0000256" key="4">
    <source>
        <dbReference type="ARBA" id="ARBA00022741"/>
    </source>
</evidence>
<comment type="similarity">
    <text evidence="1 13">Belongs to the helicase family. DnaB subfamily.</text>
</comment>
<evidence type="ECO:0000256" key="11">
    <source>
        <dbReference type="ARBA" id="ARBA00048954"/>
    </source>
</evidence>
<dbReference type="CDD" id="cd00984">
    <property type="entry name" value="DnaB_C"/>
    <property type="match status" value="1"/>
</dbReference>
<dbReference type="OrthoDB" id="9773982at2"/>
<evidence type="ECO:0000256" key="12">
    <source>
        <dbReference type="NCBIfam" id="TIGR00665"/>
    </source>
</evidence>
<proteinExistence type="inferred from homology"/>
<evidence type="ECO:0000256" key="2">
    <source>
        <dbReference type="ARBA" id="ARBA00022515"/>
    </source>
</evidence>
<dbReference type="SUPFAM" id="SSF48024">
    <property type="entry name" value="N-terminal domain of DnaB helicase"/>
    <property type="match status" value="1"/>
</dbReference>
<comment type="function">
    <text evidence="10 13">The main replicative DNA helicase, it participates in initiation and elongation during chromosome replication. Travels ahead of the DNA replisome, separating dsDNA into templates for DNA synthesis. A processive ATP-dependent 5'-3' DNA helicase it has DNA-dependent ATPase activity.</text>
</comment>
<dbReference type="PROSITE" id="PS51199">
    <property type="entry name" value="SF4_HELICASE"/>
    <property type="match status" value="1"/>
</dbReference>
<keyword evidence="7 13" id="KW-0067">ATP-binding</keyword>
<evidence type="ECO:0000256" key="10">
    <source>
        <dbReference type="ARBA" id="ARBA00044932"/>
    </source>
</evidence>
<comment type="catalytic activity">
    <reaction evidence="11 13">
        <text>ATP + H2O = ADP + phosphate + H(+)</text>
        <dbReference type="Rhea" id="RHEA:13065"/>
        <dbReference type="ChEBI" id="CHEBI:15377"/>
        <dbReference type="ChEBI" id="CHEBI:15378"/>
        <dbReference type="ChEBI" id="CHEBI:30616"/>
        <dbReference type="ChEBI" id="CHEBI:43474"/>
        <dbReference type="ChEBI" id="CHEBI:456216"/>
        <dbReference type="EC" id="5.6.2.3"/>
    </reaction>
</comment>
<evidence type="ECO:0000256" key="3">
    <source>
        <dbReference type="ARBA" id="ARBA00022705"/>
    </source>
</evidence>